<keyword evidence="2" id="KW-1185">Reference proteome</keyword>
<dbReference type="GeneID" id="37043428"/>
<dbReference type="OrthoDB" id="5522061at2759"/>
<evidence type="ECO:0000313" key="1">
    <source>
        <dbReference type="EMBL" id="PWN89964.1"/>
    </source>
</evidence>
<evidence type="ECO:0000313" key="2">
    <source>
        <dbReference type="Proteomes" id="UP000245768"/>
    </source>
</evidence>
<gene>
    <name evidence="1" type="ORF">FA10DRAFT_266492</name>
</gene>
<dbReference type="RefSeq" id="XP_025377162.1">
    <property type="nucleotide sequence ID" value="XM_025521512.1"/>
</dbReference>
<sequence>MPKEATWSVVELLDQVKEGREIGKEELAKLHRLAALEMPSDEEGLQRTKRDLEAMIGLVDAVRSIEVEKGNDVGVGRIWPEGRFQRLSEGQPAEGSKETLDRDRLLGLAKRTERGFYVVDRPKGEPSE</sequence>
<name>A0A316YMD2_9BASI</name>
<dbReference type="Proteomes" id="UP000245768">
    <property type="component" value="Unassembled WGS sequence"/>
</dbReference>
<accession>A0A316YMD2</accession>
<dbReference type="AlphaFoldDB" id="A0A316YMD2"/>
<protein>
    <submittedName>
        <fullName evidence="1">Uncharacterized protein</fullName>
    </submittedName>
</protein>
<dbReference type="InParanoid" id="A0A316YMD2"/>
<reference evidence="1 2" key="1">
    <citation type="journal article" date="2018" name="Mol. Biol. Evol.">
        <title>Broad Genomic Sampling Reveals a Smut Pathogenic Ancestry of the Fungal Clade Ustilaginomycotina.</title>
        <authorList>
            <person name="Kijpornyongpan T."/>
            <person name="Mondo S.J."/>
            <person name="Barry K."/>
            <person name="Sandor L."/>
            <person name="Lee J."/>
            <person name="Lipzen A."/>
            <person name="Pangilinan J."/>
            <person name="LaButti K."/>
            <person name="Hainaut M."/>
            <person name="Henrissat B."/>
            <person name="Grigoriev I.V."/>
            <person name="Spatafora J.W."/>
            <person name="Aime M.C."/>
        </authorList>
    </citation>
    <scope>NUCLEOTIDE SEQUENCE [LARGE SCALE GENOMIC DNA]</scope>
    <source>
        <strain evidence="1 2">MCA 4198</strain>
    </source>
</reference>
<organism evidence="1 2">
    <name type="scientific">Acaromyces ingoldii</name>
    <dbReference type="NCBI Taxonomy" id="215250"/>
    <lineage>
        <taxon>Eukaryota</taxon>
        <taxon>Fungi</taxon>
        <taxon>Dikarya</taxon>
        <taxon>Basidiomycota</taxon>
        <taxon>Ustilaginomycotina</taxon>
        <taxon>Exobasidiomycetes</taxon>
        <taxon>Exobasidiales</taxon>
        <taxon>Cryptobasidiaceae</taxon>
        <taxon>Acaromyces</taxon>
    </lineage>
</organism>
<proteinExistence type="predicted"/>
<dbReference type="EMBL" id="KZ819636">
    <property type="protein sequence ID" value="PWN89964.1"/>
    <property type="molecule type" value="Genomic_DNA"/>
</dbReference>